<dbReference type="Pfam" id="PF23914">
    <property type="entry name" value="TPR_CcmH_CycH"/>
    <property type="match status" value="1"/>
</dbReference>
<evidence type="ECO:0000313" key="8">
    <source>
        <dbReference type="EMBL" id="MDH6503908.1"/>
    </source>
</evidence>
<dbReference type="Pfam" id="PF23892">
    <property type="entry name" value="Ig_CycH"/>
    <property type="match status" value="1"/>
</dbReference>
<dbReference type="SUPFAM" id="SSF48452">
    <property type="entry name" value="TPR-like"/>
    <property type="match status" value="1"/>
</dbReference>
<keyword evidence="9" id="KW-1185">Reference proteome</keyword>
<keyword evidence="4" id="KW-0802">TPR repeat</keyword>
<dbReference type="InterPro" id="IPR051263">
    <property type="entry name" value="C-type_cytochrome_biogenesis"/>
</dbReference>
<evidence type="ECO:0000259" key="6">
    <source>
        <dbReference type="Pfam" id="PF23892"/>
    </source>
</evidence>
<name>A0AA43M875_9BURK</name>
<feature type="transmembrane region" description="Helical" evidence="5">
    <location>
        <begin position="6"/>
        <end position="25"/>
    </location>
</feature>
<reference evidence="8" key="1">
    <citation type="submission" date="2023-04" db="EMBL/GenBank/DDBJ databases">
        <title>Genome Encyclopedia of Bacteria and Archaea VI: Functional Genomics of Type Strains.</title>
        <authorList>
            <person name="Whitman W."/>
        </authorList>
    </citation>
    <scope>NUCLEOTIDE SEQUENCE</scope>
    <source>
        <strain evidence="8">Enz.4-51</strain>
    </source>
</reference>
<dbReference type="PANTHER" id="PTHR47870">
    <property type="entry name" value="CYTOCHROME C-TYPE BIOGENESIS PROTEIN CCMH"/>
    <property type="match status" value="1"/>
</dbReference>
<dbReference type="AlphaFoldDB" id="A0AA43M875"/>
<dbReference type="InterPro" id="IPR011990">
    <property type="entry name" value="TPR-like_helical_dom_sf"/>
</dbReference>
<keyword evidence="5" id="KW-1133">Transmembrane helix</keyword>
<keyword evidence="5" id="KW-0472">Membrane</keyword>
<evidence type="ECO:0000256" key="2">
    <source>
        <dbReference type="ARBA" id="ARBA00022737"/>
    </source>
</evidence>
<dbReference type="Gene3D" id="1.25.40.10">
    <property type="entry name" value="Tetratricopeptide repeat domain"/>
    <property type="match status" value="1"/>
</dbReference>
<keyword evidence="5" id="KW-0812">Transmembrane</keyword>
<comment type="subcellular location">
    <subcellularLocation>
        <location evidence="1">Cell envelope</location>
    </subcellularLocation>
</comment>
<dbReference type="EMBL" id="JARXYA010000005">
    <property type="protein sequence ID" value="MDH6503908.1"/>
    <property type="molecule type" value="Genomic_DNA"/>
</dbReference>
<dbReference type="RefSeq" id="WP_280756725.1">
    <property type="nucleotide sequence ID" value="NZ_JARXVZ010000012.1"/>
</dbReference>
<keyword evidence="3" id="KW-0201">Cytochrome c-type biogenesis</keyword>
<dbReference type="GO" id="GO:0017004">
    <property type="term" value="P:cytochrome complex assembly"/>
    <property type="evidence" value="ECO:0007669"/>
    <property type="project" value="UniProtKB-KW"/>
</dbReference>
<dbReference type="PANTHER" id="PTHR47870:SF4">
    <property type="entry name" value="CYTOCHROME C-TYPE BIOGENESIS PROTEIN CYCH"/>
    <property type="match status" value="1"/>
</dbReference>
<dbReference type="InterPro" id="IPR056412">
    <property type="entry name" value="Ig_CycH"/>
</dbReference>
<evidence type="ECO:0000313" key="9">
    <source>
        <dbReference type="Proteomes" id="UP001161160"/>
    </source>
</evidence>
<dbReference type="Proteomes" id="UP001161160">
    <property type="component" value="Unassembled WGS sequence"/>
</dbReference>
<keyword evidence="2" id="KW-0677">Repeat</keyword>
<proteinExistence type="predicted"/>
<accession>A0AA43M875</accession>
<comment type="caution">
    <text evidence="8">The sequence shown here is derived from an EMBL/GenBank/DDBJ whole genome shotgun (WGS) entry which is preliminary data.</text>
</comment>
<feature type="domain" description="Cytochrome c-type biogenesis protein H TPR" evidence="7">
    <location>
        <begin position="122"/>
        <end position="256"/>
    </location>
</feature>
<organism evidence="8 9">
    <name type="scientific">Polynucleobacter sphagniphilus</name>
    <dbReference type="NCBI Taxonomy" id="1743169"/>
    <lineage>
        <taxon>Bacteria</taxon>
        <taxon>Pseudomonadati</taxon>
        <taxon>Pseudomonadota</taxon>
        <taxon>Betaproteobacteria</taxon>
        <taxon>Burkholderiales</taxon>
        <taxon>Burkholderiaceae</taxon>
        <taxon>Polynucleobacter</taxon>
    </lineage>
</organism>
<evidence type="ECO:0000256" key="3">
    <source>
        <dbReference type="ARBA" id="ARBA00022748"/>
    </source>
</evidence>
<evidence type="ECO:0000259" key="7">
    <source>
        <dbReference type="Pfam" id="PF23914"/>
    </source>
</evidence>
<evidence type="ECO:0000256" key="1">
    <source>
        <dbReference type="ARBA" id="ARBA00004196"/>
    </source>
</evidence>
<dbReference type="InterPro" id="IPR017560">
    <property type="entry name" value="Cyt_c_biogenesis_CcmI"/>
</dbReference>
<dbReference type="GO" id="GO:0005886">
    <property type="term" value="C:plasma membrane"/>
    <property type="evidence" value="ECO:0007669"/>
    <property type="project" value="TreeGrafter"/>
</dbReference>
<gene>
    <name evidence="8" type="ORF">M2127_001212</name>
</gene>
<dbReference type="NCBIfam" id="TIGR03142">
    <property type="entry name" value="cytochro_ccmI"/>
    <property type="match status" value="1"/>
</dbReference>
<dbReference type="InterPro" id="IPR056413">
    <property type="entry name" value="TPR_CcmH_CycH"/>
</dbReference>
<evidence type="ECO:0000256" key="5">
    <source>
        <dbReference type="SAM" id="Phobius"/>
    </source>
</evidence>
<feature type="transmembrane region" description="Helical" evidence="5">
    <location>
        <begin position="93"/>
        <end position="112"/>
    </location>
</feature>
<evidence type="ECO:0000256" key="4">
    <source>
        <dbReference type="ARBA" id="ARBA00022803"/>
    </source>
</evidence>
<feature type="domain" description="Cytochrome c-type biogenesis protein H Ig-like" evidence="6">
    <location>
        <begin position="292"/>
        <end position="393"/>
    </location>
</feature>
<dbReference type="GO" id="GO:0030313">
    <property type="term" value="C:cell envelope"/>
    <property type="evidence" value="ECO:0007669"/>
    <property type="project" value="UniProtKB-SubCell"/>
</dbReference>
<protein>
    <submittedName>
        <fullName evidence="8">Cytochrome c-type biogenesis protein CcmH</fullName>
    </submittedName>
</protein>
<sequence length="397" mass="43750">MIPFYIAAAALTSLVLLWLFHPYLWKLKSSRATRQQLNAAIYRDELSKLEADQKEGLIDQDTYSLALAEIRQRLHQDTVEVEKVLVLHSPKKTMIAIGLFIPLFAVLMYWWLGSAQQIAQVSNRPQMSQQDVEKMVSALSVKMEQNPGDLKGWVILARSYKALGRIGDSEKAFERAGAYIDNDPQLLADYADVAANNANGNFTGKPQALINKALKLDPNNMMALWLAGAAAFSKNDFRGAVQFWEHLVQRFPPNSEDAKIIESSIAEARDKGHLPGAAKQASSSSQSVSGIVELKADLKSKVKPDYVVMVIAKAPGVRMPVAIMQAHASELPLQFVLNDSLAMTPNALISNLKEVTLEVRISKTGQAMPEPGDLYSTTQTVKVGAKNLKVLVDQIRP</sequence>